<sequence>MSDRGSERSGGDGGDATDADAAAASPRFLLDVMLGKLATYLRMCGYDTAYALDHGIEADDVIHDLAGAEDRTLLTRDEQLAQRTDGALLLTEREVEGQLRELRDAGVALSLPEQPARCAACNGRVGAVDAGGERPEHVPDGVQPYRCRDCGQWFWKGSHWADVRETLAAL</sequence>
<reference evidence="2 3" key="1">
    <citation type="journal article" date="2019" name="Int. J. Syst. Evol. Microbiol.">
        <title>The Global Catalogue of Microorganisms (GCM) 10K type strain sequencing project: providing services to taxonomists for standard genome sequencing and annotation.</title>
        <authorList>
            <consortium name="The Broad Institute Genomics Platform"/>
            <consortium name="The Broad Institute Genome Sequencing Center for Infectious Disease"/>
            <person name="Wu L."/>
            <person name="Ma J."/>
        </authorList>
    </citation>
    <scope>NUCLEOTIDE SEQUENCE [LARGE SCALE GENOMIC DNA]</scope>
    <source>
        <strain evidence="2 3">CGMCC 1.12859</strain>
    </source>
</reference>
<dbReference type="EMBL" id="JBHUCZ010000001">
    <property type="protein sequence ID" value="MFD1566379.1"/>
    <property type="molecule type" value="Genomic_DNA"/>
</dbReference>
<organism evidence="2 3">
    <name type="scientific">Halolamina litorea</name>
    <dbReference type="NCBI Taxonomy" id="1515593"/>
    <lineage>
        <taxon>Archaea</taxon>
        <taxon>Methanobacteriati</taxon>
        <taxon>Methanobacteriota</taxon>
        <taxon>Stenosarchaea group</taxon>
        <taxon>Halobacteria</taxon>
        <taxon>Halobacteriales</taxon>
        <taxon>Haloferacaceae</taxon>
    </lineage>
</organism>
<name>A0ABD6BP98_9EURY</name>
<dbReference type="Proteomes" id="UP001597139">
    <property type="component" value="Unassembled WGS sequence"/>
</dbReference>
<accession>A0ABD6BP98</accession>
<evidence type="ECO:0000313" key="2">
    <source>
        <dbReference type="EMBL" id="MFD1566379.1"/>
    </source>
</evidence>
<feature type="domain" description="Mut7-C RNAse" evidence="1">
    <location>
        <begin position="26"/>
        <end position="166"/>
    </location>
</feature>
<keyword evidence="3" id="KW-1185">Reference proteome</keyword>
<dbReference type="Pfam" id="PF01927">
    <property type="entry name" value="Mut7-C"/>
    <property type="match status" value="1"/>
</dbReference>
<dbReference type="RefSeq" id="WP_379821171.1">
    <property type="nucleotide sequence ID" value="NZ_JANHGR010000001.1"/>
</dbReference>
<proteinExistence type="predicted"/>
<evidence type="ECO:0000313" key="3">
    <source>
        <dbReference type="Proteomes" id="UP001597139"/>
    </source>
</evidence>
<dbReference type="InterPro" id="IPR002782">
    <property type="entry name" value="Mut7-C_RNAse_dom"/>
</dbReference>
<dbReference type="PANTHER" id="PTHR39081">
    <property type="entry name" value="MUT7-C DOMAIN-CONTAINING PROTEIN"/>
    <property type="match status" value="1"/>
</dbReference>
<comment type="caution">
    <text evidence="2">The sequence shown here is derived from an EMBL/GenBank/DDBJ whole genome shotgun (WGS) entry which is preliminary data.</text>
</comment>
<gene>
    <name evidence="2" type="ORF">ACFSAU_02655</name>
</gene>
<protein>
    <submittedName>
        <fullName evidence="2">Mut7-C RNAse domain-containing protein</fullName>
    </submittedName>
</protein>
<evidence type="ECO:0000259" key="1">
    <source>
        <dbReference type="Pfam" id="PF01927"/>
    </source>
</evidence>
<dbReference type="PANTHER" id="PTHR39081:SF1">
    <property type="entry name" value="MUT7-C RNASE DOMAIN-CONTAINING PROTEIN"/>
    <property type="match status" value="1"/>
</dbReference>
<dbReference type="AlphaFoldDB" id="A0ABD6BP98"/>